<gene>
    <name evidence="4" type="ORF">AVDCRST_MAG37-1311</name>
</gene>
<evidence type="ECO:0000313" key="4">
    <source>
        <dbReference type="EMBL" id="CAA9440299.1"/>
    </source>
</evidence>
<feature type="transmembrane region" description="Helical" evidence="2">
    <location>
        <begin position="106"/>
        <end position="125"/>
    </location>
</feature>
<reference evidence="4" key="1">
    <citation type="submission" date="2020-02" db="EMBL/GenBank/DDBJ databases">
        <authorList>
            <person name="Meier V. D."/>
        </authorList>
    </citation>
    <scope>NUCLEOTIDE SEQUENCE</scope>
    <source>
        <strain evidence="4">AVDCRST_MAG37</strain>
    </source>
</reference>
<feature type="domain" description="EamA" evidence="3">
    <location>
        <begin position="15"/>
        <end position="130"/>
    </location>
</feature>
<keyword evidence="2" id="KW-1133">Transmembrane helix</keyword>
<evidence type="ECO:0000256" key="1">
    <source>
        <dbReference type="ARBA" id="ARBA00007362"/>
    </source>
</evidence>
<feature type="transmembrane region" description="Helical" evidence="2">
    <location>
        <begin position="12"/>
        <end position="30"/>
    </location>
</feature>
<dbReference type="Pfam" id="PF00892">
    <property type="entry name" value="EamA"/>
    <property type="match status" value="1"/>
</dbReference>
<dbReference type="GO" id="GO:0016020">
    <property type="term" value="C:membrane"/>
    <property type="evidence" value="ECO:0007669"/>
    <property type="project" value="InterPro"/>
</dbReference>
<evidence type="ECO:0000256" key="2">
    <source>
        <dbReference type="SAM" id="Phobius"/>
    </source>
</evidence>
<feature type="transmembrane region" description="Helical" evidence="2">
    <location>
        <begin position="73"/>
        <end position="94"/>
    </location>
</feature>
<name>A0A6J4QDX6_9ACTN</name>
<dbReference type="InterPro" id="IPR037185">
    <property type="entry name" value="EmrE-like"/>
</dbReference>
<dbReference type="AlphaFoldDB" id="A0A6J4QDX6"/>
<dbReference type="SUPFAM" id="SSF103481">
    <property type="entry name" value="Multidrug resistance efflux transporter EmrE"/>
    <property type="match status" value="1"/>
</dbReference>
<comment type="similarity">
    <text evidence="1">Belongs to the EamA transporter family.</text>
</comment>
<accession>A0A6J4QDX6</accession>
<organism evidence="4">
    <name type="scientific">uncultured Rubrobacteraceae bacterium</name>
    <dbReference type="NCBI Taxonomy" id="349277"/>
    <lineage>
        <taxon>Bacteria</taxon>
        <taxon>Bacillati</taxon>
        <taxon>Actinomycetota</taxon>
        <taxon>Rubrobacteria</taxon>
        <taxon>Rubrobacterales</taxon>
        <taxon>Rubrobacteraceae</taxon>
        <taxon>environmental samples</taxon>
    </lineage>
</organism>
<protein>
    <recommendedName>
        <fullName evidence="3">EamA domain-containing protein</fullName>
    </recommendedName>
</protein>
<dbReference type="InterPro" id="IPR000620">
    <property type="entry name" value="EamA_dom"/>
</dbReference>
<keyword evidence="2" id="KW-0812">Transmembrane</keyword>
<sequence length="130" mass="13944">MVNNYKGRATVLAKVYLILLAAVFVGLRTVFSMSMLERYSPLTVATHPTLFAAPVTLMLSSPFLPGVAPGLGLGVRAAIGYAAIFATAFTFAAWQRGISRIGANRVLFYQYLIGLAGVASGIFFFDEDLT</sequence>
<proteinExistence type="inferred from homology"/>
<keyword evidence="2" id="KW-0472">Membrane</keyword>
<dbReference type="EMBL" id="CADCVD010000053">
    <property type="protein sequence ID" value="CAA9440299.1"/>
    <property type="molecule type" value="Genomic_DNA"/>
</dbReference>
<evidence type="ECO:0000259" key="3">
    <source>
        <dbReference type="Pfam" id="PF00892"/>
    </source>
</evidence>